<dbReference type="InterPro" id="IPR051783">
    <property type="entry name" value="NAD(P)-dependent_oxidoreduct"/>
</dbReference>
<proteinExistence type="predicted"/>
<dbReference type="GO" id="GO:0004029">
    <property type="term" value="F:aldehyde dehydrogenase (NAD+) activity"/>
    <property type="evidence" value="ECO:0007669"/>
    <property type="project" value="TreeGrafter"/>
</dbReference>
<evidence type="ECO:0000256" key="1">
    <source>
        <dbReference type="SAM" id="MobiDB-lite"/>
    </source>
</evidence>
<dbReference type="GO" id="GO:0005737">
    <property type="term" value="C:cytoplasm"/>
    <property type="evidence" value="ECO:0007669"/>
    <property type="project" value="TreeGrafter"/>
</dbReference>
<feature type="compositionally biased region" description="Gly residues" evidence="1">
    <location>
        <begin position="225"/>
        <end position="285"/>
    </location>
</feature>
<dbReference type="RefSeq" id="WP_106323811.1">
    <property type="nucleotide sequence ID" value="NZ_PVMZ01000013.1"/>
</dbReference>
<dbReference type="PANTHER" id="PTHR48079:SF6">
    <property type="entry name" value="NAD(P)-BINDING DOMAIN-CONTAINING PROTEIN-RELATED"/>
    <property type="match status" value="1"/>
</dbReference>
<keyword evidence="4" id="KW-1185">Reference proteome</keyword>
<protein>
    <submittedName>
        <fullName evidence="3">Nucleoside-diphosphate-sugar epimerase</fullName>
    </submittedName>
</protein>
<dbReference type="Gene3D" id="3.40.50.720">
    <property type="entry name" value="NAD(P)-binding Rossmann-like Domain"/>
    <property type="match status" value="1"/>
</dbReference>
<name>A0A2T0K657_9ACTN</name>
<evidence type="ECO:0000313" key="3">
    <source>
        <dbReference type="EMBL" id="PRX18209.1"/>
    </source>
</evidence>
<gene>
    <name evidence="3" type="ORF">CLV67_11342</name>
</gene>
<dbReference type="AlphaFoldDB" id="A0A2T0K657"/>
<sequence length="361" mass="34696">MDILLTGATGYIGSAVRAALAAAGHTVTALVRSDEAADRVAAAGVQPVIGDMVDAELVRGLAGKSDGVIHTASPGDATSAEAEAAFADAVLAGINDGVFVRTGGVWVHGSGVALTEETPRNAPPIVAWREEIDRRVLAASGVRAVLIEPGVVYGHGGGIPRLVAGARQAGGALTLIGDGTQHWATVHVDDLAELYVAAFERAGHGEVFLGVGGAGPTGGVGGAGPTGGVGGAGPTGGVGGAGPTGGVGGAGPTGGVGGAGPTGGVGGAGPTGGVGGAGPTGGVGGANPTTRELGEAASLRLGLGGRVVPEDPAATVERLGEFGRALLLDQQADGGKARRMLGWRPSRPSLLEEIAAGGYDL</sequence>
<feature type="region of interest" description="Disordered" evidence="1">
    <location>
        <begin position="225"/>
        <end position="290"/>
    </location>
</feature>
<dbReference type="Pfam" id="PF13460">
    <property type="entry name" value="NAD_binding_10"/>
    <property type="match status" value="1"/>
</dbReference>
<evidence type="ECO:0000313" key="4">
    <source>
        <dbReference type="Proteomes" id="UP000239415"/>
    </source>
</evidence>
<reference evidence="3 4" key="1">
    <citation type="submission" date="2018-03" db="EMBL/GenBank/DDBJ databases">
        <title>Genomic Encyclopedia of Archaeal and Bacterial Type Strains, Phase II (KMG-II): from individual species to whole genera.</title>
        <authorList>
            <person name="Goeker M."/>
        </authorList>
    </citation>
    <scope>NUCLEOTIDE SEQUENCE [LARGE SCALE GENOMIC DNA]</scope>
    <source>
        <strain evidence="3 4">DSM 43146</strain>
    </source>
</reference>
<evidence type="ECO:0000259" key="2">
    <source>
        <dbReference type="Pfam" id="PF13460"/>
    </source>
</evidence>
<organism evidence="3 4">
    <name type="scientific">Actinoplanes italicus</name>
    <dbReference type="NCBI Taxonomy" id="113567"/>
    <lineage>
        <taxon>Bacteria</taxon>
        <taxon>Bacillati</taxon>
        <taxon>Actinomycetota</taxon>
        <taxon>Actinomycetes</taxon>
        <taxon>Micromonosporales</taxon>
        <taxon>Micromonosporaceae</taxon>
        <taxon>Actinoplanes</taxon>
    </lineage>
</organism>
<dbReference type="PANTHER" id="PTHR48079">
    <property type="entry name" value="PROTEIN YEEZ"/>
    <property type="match status" value="1"/>
</dbReference>
<feature type="domain" description="NAD(P)-binding" evidence="2">
    <location>
        <begin position="7"/>
        <end position="158"/>
    </location>
</feature>
<dbReference type="SUPFAM" id="SSF51735">
    <property type="entry name" value="NAD(P)-binding Rossmann-fold domains"/>
    <property type="match status" value="1"/>
</dbReference>
<dbReference type="OrthoDB" id="9787292at2"/>
<dbReference type="Proteomes" id="UP000239415">
    <property type="component" value="Unassembled WGS sequence"/>
</dbReference>
<dbReference type="InterPro" id="IPR016040">
    <property type="entry name" value="NAD(P)-bd_dom"/>
</dbReference>
<dbReference type="InterPro" id="IPR036291">
    <property type="entry name" value="NAD(P)-bd_dom_sf"/>
</dbReference>
<accession>A0A2T0K657</accession>
<comment type="caution">
    <text evidence="3">The sequence shown here is derived from an EMBL/GenBank/DDBJ whole genome shotgun (WGS) entry which is preliminary data.</text>
</comment>
<dbReference type="EMBL" id="PVMZ01000013">
    <property type="protein sequence ID" value="PRX18209.1"/>
    <property type="molecule type" value="Genomic_DNA"/>
</dbReference>